<feature type="transmembrane region" description="Helical" evidence="7">
    <location>
        <begin position="130"/>
        <end position="149"/>
    </location>
</feature>
<keyword evidence="6" id="KW-0175">Coiled coil</keyword>
<dbReference type="PANTHER" id="PTHR24421:SF63">
    <property type="entry name" value="SENSOR HISTIDINE KINASE DESK"/>
    <property type="match status" value="1"/>
</dbReference>
<dbReference type="GO" id="GO:0016020">
    <property type="term" value="C:membrane"/>
    <property type="evidence" value="ECO:0007669"/>
    <property type="project" value="InterPro"/>
</dbReference>
<evidence type="ECO:0000256" key="1">
    <source>
        <dbReference type="ARBA" id="ARBA00000085"/>
    </source>
</evidence>
<reference evidence="11 12" key="1">
    <citation type="submission" date="2018-09" db="EMBL/GenBank/DDBJ databases">
        <title>Genomic Encyclopedia of Archaeal and Bacterial Type Strains, Phase II (KMG-II): from individual species to whole genera.</title>
        <authorList>
            <person name="Goeker M."/>
        </authorList>
    </citation>
    <scope>NUCLEOTIDE SEQUENCE [LARGE SCALE GENOMIC DNA]</scope>
    <source>
        <strain evidence="11 12">DSM 17008</strain>
    </source>
</reference>
<sequence>MNNWYQIFPKNTWLSTYVWIIFFLLPFYFIIRSSTVPEIILGVIFILLFFVAYRLTFLASGWLVYFWVGTAITISIIMTLFYGYVYFSLFLAFFIGNVKHKTGFYILYGIHLLTAVATINILFFTENELFLSQFPFIVISVIGIILLPFNTFNRNKREKLESQLKDANQKISQMVVMEERQRIARDLHDTLGQKLSLVGLKSDLAGKLIDANPEAAKREINDISQTSRTALKEVREMVSDMRGTKLKDELIRIEQVLKAAEVEFTIKDETTLEKTPPLVENVLSMCLKEAVTNIVKHSKATTCLVELNESVDELSIRVKDNGTGITGKIDPTKKNGLRGMEERLEFVNGTLEVLSKEGTELFIRVPTVVKQVKQEGMA</sequence>
<dbReference type="InterPro" id="IPR050482">
    <property type="entry name" value="Sensor_HK_TwoCompSys"/>
</dbReference>
<evidence type="ECO:0000256" key="5">
    <source>
        <dbReference type="ARBA" id="ARBA00023012"/>
    </source>
</evidence>
<dbReference type="Pfam" id="PF02518">
    <property type="entry name" value="HATPase_c"/>
    <property type="match status" value="1"/>
</dbReference>
<dbReference type="Gene3D" id="1.20.5.1930">
    <property type="match status" value="1"/>
</dbReference>
<dbReference type="SUPFAM" id="SSF55874">
    <property type="entry name" value="ATPase domain of HSP90 chaperone/DNA topoisomerase II/histidine kinase"/>
    <property type="match status" value="1"/>
</dbReference>
<evidence type="ECO:0000256" key="7">
    <source>
        <dbReference type="SAM" id="Phobius"/>
    </source>
</evidence>
<dbReference type="Pfam" id="PF23540">
    <property type="entry name" value="DesK_N"/>
    <property type="match status" value="1"/>
</dbReference>
<feature type="domain" description="Histidine kinase/HSP90-like ATPase" evidence="8">
    <location>
        <begin position="282"/>
        <end position="367"/>
    </location>
</feature>
<keyword evidence="7" id="KW-0472">Membrane</keyword>
<feature type="transmembrane region" description="Helical" evidence="7">
    <location>
        <begin position="105"/>
        <end position="124"/>
    </location>
</feature>
<protein>
    <recommendedName>
        <fullName evidence="2">histidine kinase</fullName>
        <ecNumber evidence="2">2.7.13.3</ecNumber>
    </recommendedName>
</protein>
<dbReference type="EMBL" id="RAPK01000013">
    <property type="protein sequence ID" value="RKD68136.1"/>
    <property type="molecule type" value="Genomic_DNA"/>
</dbReference>
<dbReference type="InterPro" id="IPR003594">
    <property type="entry name" value="HATPase_dom"/>
</dbReference>
<feature type="domain" description="DesK/YvfT N-terminal" evidence="10">
    <location>
        <begin position="1"/>
        <end position="151"/>
    </location>
</feature>
<dbReference type="AlphaFoldDB" id="A0A419UU46"/>
<keyword evidence="12" id="KW-1185">Reference proteome</keyword>
<evidence type="ECO:0000259" key="9">
    <source>
        <dbReference type="Pfam" id="PF07730"/>
    </source>
</evidence>
<evidence type="ECO:0000256" key="6">
    <source>
        <dbReference type="SAM" id="Coils"/>
    </source>
</evidence>
<dbReference type="GO" id="GO:0000155">
    <property type="term" value="F:phosphorelay sensor kinase activity"/>
    <property type="evidence" value="ECO:0007669"/>
    <property type="project" value="InterPro"/>
</dbReference>
<name>A0A419UU46_9BACL</name>
<keyword evidence="5" id="KW-0902">Two-component regulatory system</keyword>
<feature type="coiled-coil region" evidence="6">
    <location>
        <begin position="150"/>
        <end position="177"/>
    </location>
</feature>
<evidence type="ECO:0000313" key="11">
    <source>
        <dbReference type="EMBL" id="RKD68136.1"/>
    </source>
</evidence>
<dbReference type="EC" id="2.7.13.3" evidence="2"/>
<feature type="transmembrane region" description="Helical" evidence="7">
    <location>
        <begin position="38"/>
        <end position="56"/>
    </location>
</feature>
<feature type="transmembrane region" description="Helical" evidence="7">
    <location>
        <begin position="12"/>
        <end position="31"/>
    </location>
</feature>
<dbReference type="InterPro" id="IPR056374">
    <property type="entry name" value="DesK/YvfT_N"/>
</dbReference>
<evidence type="ECO:0000256" key="3">
    <source>
        <dbReference type="ARBA" id="ARBA00022679"/>
    </source>
</evidence>
<dbReference type="RefSeq" id="WP_120194535.1">
    <property type="nucleotide sequence ID" value="NZ_RAPK01000013.1"/>
</dbReference>
<dbReference type="OrthoDB" id="9797605at2"/>
<dbReference type="Proteomes" id="UP000285120">
    <property type="component" value="Unassembled WGS sequence"/>
</dbReference>
<dbReference type="GO" id="GO:0046983">
    <property type="term" value="F:protein dimerization activity"/>
    <property type="evidence" value="ECO:0007669"/>
    <property type="project" value="InterPro"/>
</dbReference>
<dbReference type="InterPro" id="IPR011712">
    <property type="entry name" value="Sig_transdc_His_kin_sub3_dim/P"/>
</dbReference>
<feature type="domain" description="Signal transduction histidine kinase subgroup 3 dimerisation and phosphoacceptor" evidence="9">
    <location>
        <begin position="179"/>
        <end position="244"/>
    </location>
</feature>
<accession>A0A419UU46</accession>
<comment type="catalytic activity">
    <reaction evidence="1">
        <text>ATP + protein L-histidine = ADP + protein N-phospho-L-histidine.</text>
        <dbReference type="EC" id="2.7.13.3"/>
    </reaction>
</comment>
<evidence type="ECO:0000313" key="12">
    <source>
        <dbReference type="Proteomes" id="UP000285120"/>
    </source>
</evidence>
<dbReference type="InterPro" id="IPR036890">
    <property type="entry name" value="HATPase_C_sf"/>
</dbReference>
<keyword evidence="3" id="KW-0808">Transferase</keyword>
<dbReference type="Gene3D" id="3.30.565.10">
    <property type="entry name" value="Histidine kinase-like ATPase, C-terminal domain"/>
    <property type="match status" value="1"/>
</dbReference>
<evidence type="ECO:0000259" key="10">
    <source>
        <dbReference type="Pfam" id="PF23540"/>
    </source>
</evidence>
<organism evidence="11 12">
    <name type="scientific">Sinobaca qinghaiensis</name>
    <dbReference type="NCBI Taxonomy" id="342944"/>
    <lineage>
        <taxon>Bacteria</taxon>
        <taxon>Bacillati</taxon>
        <taxon>Bacillota</taxon>
        <taxon>Bacilli</taxon>
        <taxon>Bacillales</taxon>
        <taxon>Sporolactobacillaceae</taxon>
        <taxon>Sinobaca</taxon>
    </lineage>
</organism>
<keyword evidence="7" id="KW-1133">Transmembrane helix</keyword>
<feature type="transmembrane region" description="Helical" evidence="7">
    <location>
        <begin position="62"/>
        <end position="93"/>
    </location>
</feature>
<gene>
    <name evidence="11" type="ORF">ATL39_3410</name>
</gene>
<evidence type="ECO:0000256" key="4">
    <source>
        <dbReference type="ARBA" id="ARBA00022777"/>
    </source>
</evidence>
<evidence type="ECO:0000259" key="8">
    <source>
        <dbReference type="Pfam" id="PF02518"/>
    </source>
</evidence>
<keyword evidence="4 11" id="KW-0418">Kinase</keyword>
<dbReference type="PANTHER" id="PTHR24421">
    <property type="entry name" value="NITRATE/NITRITE SENSOR PROTEIN NARX-RELATED"/>
    <property type="match status" value="1"/>
</dbReference>
<evidence type="ECO:0000256" key="2">
    <source>
        <dbReference type="ARBA" id="ARBA00012438"/>
    </source>
</evidence>
<dbReference type="CDD" id="cd16917">
    <property type="entry name" value="HATPase_UhpB-NarQ-NarX-like"/>
    <property type="match status" value="1"/>
</dbReference>
<proteinExistence type="predicted"/>
<dbReference type="Pfam" id="PF07730">
    <property type="entry name" value="HisKA_3"/>
    <property type="match status" value="1"/>
</dbReference>
<keyword evidence="7" id="KW-0812">Transmembrane</keyword>
<comment type="caution">
    <text evidence="11">The sequence shown here is derived from an EMBL/GenBank/DDBJ whole genome shotgun (WGS) entry which is preliminary data.</text>
</comment>